<dbReference type="OrthoDB" id="6579237at2759"/>
<organism evidence="4">
    <name type="scientific">Thrips palmi</name>
    <name type="common">Melon thrips</name>
    <dbReference type="NCBI Taxonomy" id="161013"/>
    <lineage>
        <taxon>Eukaryota</taxon>
        <taxon>Metazoa</taxon>
        <taxon>Ecdysozoa</taxon>
        <taxon>Arthropoda</taxon>
        <taxon>Hexapoda</taxon>
        <taxon>Insecta</taxon>
        <taxon>Pterygota</taxon>
        <taxon>Neoptera</taxon>
        <taxon>Paraneoptera</taxon>
        <taxon>Thysanoptera</taxon>
        <taxon>Terebrantia</taxon>
        <taxon>Thripoidea</taxon>
        <taxon>Thripidae</taxon>
        <taxon>Thrips</taxon>
    </lineage>
</organism>
<gene>
    <name evidence="4" type="primary">LOC117653231</name>
</gene>
<feature type="region of interest" description="Disordered" evidence="1">
    <location>
        <begin position="250"/>
        <end position="280"/>
    </location>
</feature>
<dbReference type="RefSeq" id="XP_034254651.1">
    <property type="nucleotide sequence ID" value="XM_034398760.1"/>
</dbReference>
<sequence>MTTTTPTPSTVARQLGTAVSTVISATRWLPAEDLKRDADLYRDCGQLHRRCGLLVTRLRRLLLHIAGTAPAPEPGSGSGAAAVGDSIDIQVGQQGSPRSALCLAETRPPSSHWLTSTRNWRRSTGGGPGGSGCGAVLTYKLQWWRGRVWQDRVTLLHLVQAIVTETLAHCSQHPEWPGWRCILRMVAVYNDMLALGSSGEGSVVGVCRNSCATLQYPLRKLSLTRILQLLAQQRAERCCRKLVHGLQASYRPPHVRPRAHPDSPASGRTPRTPPPEDDNSSMEIFRALTHHMSPPHGPAASTGGLTPVASDAGCAAVRHTPHLLGTGAVKDSKTTDTKRARGGVRRRAQQYYQQLLWGEVGCVVEHVLLWPLGAESPQHCHHLRAWLIKLTKSPAVPALCLGALQSLVDSLGVHVTSTSWDALFRRSIVAAGHQGTATGRLFSATLADLVDLSNHCEGDGPACAAPPLDEIEALPLVEQIPLLHRLDHSVHTTRLWTAARARMLAGSWTLAAFFLVSQRDVANCLAELSRLKLRDHGDLPRTASVHVTVCSRMRAKLVSEVKENINKLKRVPEESIAVLASVCRTVSLATLHMVFPAPRYWRQSGSGGMPEYATAYVEDFLERVLRPVLAASGLLTASVQLTVGGLVLRIACESWLDHIYTRRIKFSEWGALQLLTDFGAVPTWLCERVSLPTELRAALLRHEVLRRCEGVGRLLLRRPGERVSMTASGLPAAPGAAATVHPALAAPAGRFGQPQPSAGQGADAAAPADTMPAEMYVPNQEQWLELRAPRGPRDRVRAHGLCAATLCCMLPAAAPS</sequence>
<dbReference type="InParanoid" id="A0A6P9AGC5"/>
<protein>
    <submittedName>
        <fullName evidence="4">Coiled-coil domain-containing protein 142</fullName>
    </submittedName>
</protein>
<dbReference type="Proteomes" id="UP000515158">
    <property type="component" value="Unplaced"/>
</dbReference>
<evidence type="ECO:0000259" key="2">
    <source>
        <dbReference type="Pfam" id="PF14923"/>
    </source>
</evidence>
<dbReference type="GeneID" id="117653231"/>
<evidence type="ECO:0000256" key="1">
    <source>
        <dbReference type="SAM" id="MobiDB-lite"/>
    </source>
</evidence>
<proteinExistence type="predicted"/>
<name>A0A6P9AGC5_THRPL</name>
<dbReference type="KEGG" id="tpal:117653231"/>
<dbReference type="Pfam" id="PF14923">
    <property type="entry name" value="CCDC142"/>
    <property type="match status" value="1"/>
</dbReference>
<reference evidence="4" key="1">
    <citation type="submission" date="2025-08" db="UniProtKB">
        <authorList>
            <consortium name="RefSeq"/>
        </authorList>
    </citation>
    <scope>IDENTIFICATION</scope>
    <source>
        <tissue evidence="4">Total insect</tissue>
    </source>
</reference>
<dbReference type="AlphaFoldDB" id="A0A6P9AGC5"/>
<dbReference type="PANTHER" id="PTHR21436">
    <property type="entry name" value="COILED-COIL DOMAIN-CONTAINING PROTEIN 142"/>
    <property type="match status" value="1"/>
</dbReference>
<evidence type="ECO:0000313" key="4">
    <source>
        <dbReference type="RefSeq" id="XP_034254651.1"/>
    </source>
</evidence>
<feature type="domain" description="Coiled-coil protein 142 C-terminal" evidence="2">
    <location>
        <begin position="355"/>
        <end position="722"/>
    </location>
</feature>
<dbReference type="PANTHER" id="PTHR21436:SF2">
    <property type="entry name" value="COILED-COIL DOMAIN-CONTAINING PROTEIN 142"/>
    <property type="match status" value="1"/>
</dbReference>
<accession>A0A6P9AGC5</accession>
<evidence type="ECO:0000313" key="3">
    <source>
        <dbReference type="Proteomes" id="UP000515158"/>
    </source>
</evidence>
<keyword evidence="3" id="KW-1185">Reference proteome</keyword>
<dbReference type="InterPro" id="IPR055350">
    <property type="entry name" value="CCDC142_C"/>
</dbReference>
<dbReference type="InterPro" id="IPR026700">
    <property type="entry name" value="CCDC142"/>
</dbReference>